<proteinExistence type="predicted"/>
<organism evidence="2 3">
    <name type="scientific">Tetradesmus obliquus</name>
    <name type="common">Green alga</name>
    <name type="synonym">Acutodesmus obliquus</name>
    <dbReference type="NCBI Taxonomy" id="3088"/>
    <lineage>
        <taxon>Eukaryota</taxon>
        <taxon>Viridiplantae</taxon>
        <taxon>Chlorophyta</taxon>
        <taxon>core chlorophytes</taxon>
        <taxon>Chlorophyceae</taxon>
        <taxon>CS clade</taxon>
        <taxon>Sphaeropleales</taxon>
        <taxon>Scenedesmaceae</taxon>
        <taxon>Tetradesmus</taxon>
    </lineage>
</organism>
<reference evidence="2 3" key="1">
    <citation type="submission" date="2016-10" db="EMBL/GenBank/DDBJ databases">
        <authorList>
            <person name="Cai Z."/>
        </authorList>
    </citation>
    <scope>NUCLEOTIDE SEQUENCE [LARGE SCALE GENOMIC DNA]</scope>
</reference>
<feature type="region of interest" description="Disordered" evidence="1">
    <location>
        <begin position="84"/>
        <end position="105"/>
    </location>
</feature>
<protein>
    <recommendedName>
        <fullName evidence="4">BACK domain-containing protein</fullName>
    </recommendedName>
</protein>
<dbReference type="STRING" id="3088.A0A383WH17"/>
<evidence type="ECO:0000313" key="3">
    <source>
        <dbReference type="Proteomes" id="UP000256970"/>
    </source>
</evidence>
<dbReference type="AlphaFoldDB" id="A0A383WH17"/>
<sequence>MAYLANYFKRQDLSDIDVVIRLPRTETTQQVPKDITSPPLKRARREADEAADTDPLQLSSFPAHKLVMFSTEYIKAQGRHWQAQRSASDTCQKDKSRTPGGGKNEVTERFSVHLTIDSAEQLPAAEAVIAAMYRVPGAVSTLQQQQLVHAVVIADMVGVEVATEQAVKSLTTAAQSEQGLSAAALEALARLAAWPACLLQLLPTVLKSAPCCSIESSRVEDITAAPSSSITAAPIINRSMQQLLLGVFGDLDAACADKQLKQLLLSLPLPALQLLLSSDQLRVASEDTVLYVAQKYLDPYTVYEAEEEEPDFNNNLKLYEDVQAALAQLVRAPHLSHFALCCAALTHEPDSNSDHVLDGHLSQVQSLLSLKQTATTEQVAASIGDLEDVPASWLLGPRQIVPLADGVRLEWRLPVEQMRQACRDSFAQQDTVDIICPESSAPIGGLDWQLYVQCVQQGGGTVVGLYAGPSPGQLSRYMWYKCRFTVTWGGEQPLLCSRWSGSSNAAPTPGSRSRGFDKLFELDPMTVGGWDEAAWAAARLPTSGDMLLQLHIHSVG</sequence>
<accession>A0A383WH17</accession>
<dbReference type="EMBL" id="FNXT01001265">
    <property type="protein sequence ID" value="SZX76710.1"/>
    <property type="molecule type" value="Genomic_DNA"/>
</dbReference>
<feature type="region of interest" description="Disordered" evidence="1">
    <location>
        <begin position="28"/>
        <end position="54"/>
    </location>
</feature>
<keyword evidence="3" id="KW-1185">Reference proteome</keyword>
<evidence type="ECO:0008006" key="4">
    <source>
        <dbReference type="Google" id="ProtNLM"/>
    </source>
</evidence>
<dbReference type="Proteomes" id="UP000256970">
    <property type="component" value="Unassembled WGS sequence"/>
</dbReference>
<evidence type="ECO:0000313" key="2">
    <source>
        <dbReference type="EMBL" id="SZX76710.1"/>
    </source>
</evidence>
<gene>
    <name evidence="2" type="ORF">BQ4739_LOCUS17082</name>
</gene>
<evidence type="ECO:0000256" key="1">
    <source>
        <dbReference type="SAM" id="MobiDB-lite"/>
    </source>
</evidence>
<name>A0A383WH17_TETOB</name>